<name>A0A518HQV0_9BACT</name>
<accession>A0A518HQV0</accession>
<evidence type="ECO:0000313" key="2">
    <source>
        <dbReference type="Proteomes" id="UP000319004"/>
    </source>
</evidence>
<dbReference type="AlphaFoldDB" id="A0A518HQV0"/>
<dbReference type="EMBL" id="CP037423">
    <property type="protein sequence ID" value="QDV43236.1"/>
    <property type="molecule type" value="Genomic_DNA"/>
</dbReference>
<organism evidence="1 2">
    <name type="scientific">Stieleria neptunia</name>
    <dbReference type="NCBI Taxonomy" id="2527979"/>
    <lineage>
        <taxon>Bacteria</taxon>
        <taxon>Pseudomonadati</taxon>
        <taxon>Planctomycetota</taxon>
        <taxon>Planctomycetia</taxon>
        <taxon>Pirellulales</taxon>
        <taxon>Pirellulaceae</taxon>
        <taxon>Stieleria</taxon>
    </lineage>
</organism>
<gene>
    <name evidence="1" type="ORF">Enr13x_30910</name>
</gene>
<reference evidence="1 2" key="1">
    <citation type="submission" date="2019-03" db="EMBL/GenBank/DDBJ databases">
        <title>Deep-cultivation of Planctomycetes and their phenomic and genomic characterization uncovers novel biology.</title>
        <authorList>
            <person name="Wiegand S."/>
            <person name="Jogler M."/>
            <person name="Boedeker C."/>
            <person name="Pinto D."/>
            <person name="Vollmers J."/>
            <person name="Rivas-Marin E."/>
            <person name="Kohn T."/>
            <person name="Peeters S.H."/>
            <person name="Heuer A."/>
            <person name="Rast P."/>
            <person name="Oberbeckmann S."/>
            <person name="Bunk B."/>
            <person name="Jeske O."/>
            <person name="Meyerdierks A."/>
            <person name="Storesund J.E."/>
            <person name="Kallscheuer N."/>
            <person name="Luecker S."/>
            <person name="Lage O.M."/>
            <person name="Pohl T."/>
            <person name="Merkel B.J."/>
            <person name="Hornburger P."/>
            <person name="Mueller R.-W."/>
            <person name="Bruemmer F."/>
            <person name="Labrenz M."/>
            <person name="Spormann A.M."/>
            <person name="Op den Camp H."/>
            <person name="Overmann J."/>
            <person name="Amann R."/>
            <person name="Jetten M.S.M."/>
            <person name="Mascher T."/>
            <person name="Medema M.H."/>
            <person name="Devos D.P."/>
            <person name="Kaster A.-K."/>
            <person name="Ovreas L."/>
            <person name="Rohde M."/>
            <person name="Galperin M.Y."/>
            <person name="Jogler C."/>
        </authorList>
    </citation>
    <scope>NUCLEOTIDE SEQUENCE [LARGE SCALE GENOMIC DNA]</scope>
    <source>
        <strain evidence="1 2">Enr13</strain>
    </source>
</reference>
<proteinExistence type="predicted"/>
<evidence type="ECO:0000313" key="1">
    <source>
        <dbReference type="EMBL" id="QDV43236.1"/>
    </source>
</evidence>
<dbReference type="Proteomes" id="UP000319004">
    <property type="component" value="Chromosome"/>
</dbReference>
<keyword evidence="2" id="KW-1185">Reference proteome</keyword>
<sequence length="257" mass="29186">MKESAKETVLVTEWYCPANDTRRIELQRALLENLSCCSFAKVILFAETRDGIPDEAKRNPKLVIINSETRPSFQEIFAYANRQLRETQVVVANNDISFRNSGALDVDTGTFAVFSRHELIGSEITWSPDACADSQDAWLFQTPCRVKGATFFMGRIGCDNRLAWLARMSGYHVRNDGRSTVTIHYHESQHRGPERANHVPSPYLTISEEGEAIEFLHPRSPASDLLRSLTCNFHSAVFTIRFIIARVVRMLAARRYS</sequence>
<dbReference type="KEGG" id="snep:Enr13x_30910"/>
<protein>
    <submittedName>
        <fullName evidence="1">Uncharacterized protein</fullName>
    </submittedName>
</protein>